<organism evidence="1 2">
    <name type="scientific">Fusarium oxysporum NRRL 32931</name>
    <dbReference type="NCBI Taxonomy" id="660029"/>
    <lineage>
        <taxon>Eukaryota</taxon>
        <taxon>Fungi</taxon>
        <taxon>Dikarya</taxon>
        <taxon>Ascomycota</taxon>
        <taxon>Pezizomycotina</taxon>
        <taxon>Sordariomycetes</taxon>
        <taxon>Hypocreomycetidae</taxon>
        <taxon>Hypocreales</taxon>
        <taxon>Nectriaceae</taxon>
        <taxon>Fusarium</taxon>
        <taxon>Fusarium oxysporum species complex</taxon>
    </lineage>
</organism>
<dbReference type="Proteomes" id="UP000030753">
    <property type="component" value="Unassembled WGS sequence"/>
</dbReference>
<protein>
    <submittedName>
        <fullName evidence="1">Uncharacterized protein</fullName>
    </submittedName>
</protein>
<dbReference type="EMBL" id="JH717845">
    <property type="protein sequence ID" value="EWY86032.1"/>
    <property type="molecule type" value="Genomic_DNA"/>
</dbReference>
<proteinExistence type="predicted"/>
<reference evidence="1 2" key="1">
    <citation type="submission" date="2011-06" db="EMBL/GenBank/DDBJ databases">
        <title>The Genome Sequence of Fusarium oxysporum FOSC 3-a.</title>
        <authorList>
            <consortium name="The Broad Institute Genome Sequencing Platform"/>
            <person name="Ma L.-J."/>
            <person name="Gale L.R."/>
            <person name="Schwartz D.C."/>
            <person name="Zhou S."/>
            <person name="Corby-Kistler H."/>
            <person name="Young S.K."/>
            <person name="Zeng Q."/>
            <person name="Gargeya S."/>
            <person name="Fitzgerald M."/>
            <person name="Haas B."/>
            <person name="Abouelleil A."/>
            <person name="Alvarado L."/>
            <person name="Arachchi H.M."/>
            <person name="Berlin A."/>
            <person name="Brown A."/>
            <person name="Chapman S.B."/>
            <person name="Chen Z."/>
            <person name="Dunbar C."/>
            <person name="Freedman E."/>
            <person name="Gearin G."/>
            <person name="Gellesch M."/>
            <person name="Goldberg J."/>
            <person name="Griggs A."/>
            <person name="Gujja S."/>
            <person name="Heiman D."/>
            <person name="Howarth C."/>
            <person name="Larson L."/>
            <person name="Lui A."/>
            <person name="MacDonald P.J.P."/>
            <person name="Mehta T."/>
            <person name="Montmayeur A."/>
            <person name="Murphy C."/>
            <person name="Neiman D."/>
            <person name="Pearson M."/>
            <person name="Priest M."/>
            <person name="Roberts A."/>
            <person name="Saif S."/>
            <person name="Shea T."/>
            <person name="Shenoy N."/>
            <person name="Sisk P."/>
            <person name="Stolte C."/>
            <person name="Sykes S."/>
            <person name="Wortman J."/>
            <person name="Nusbaum C."/>
            <person name="Birren B."/>
        </authorList>
    </citation>
    <scope>NUCLEOTIDE SEQUENCE [LARGE SCALE GENOMIC DNA]</scope>
    <source>
        <strain evidence="2">FOSC 3-a</strain>
    </source>
</reference>
<dbReference type="AlphaFoldDB" id="W9HUM1"/>
<evidence type="ECO:0000313" key="2">
    <source>
        <dbReference type="Proteomes" id="UP000030753"/>
    </source>
</evidence>
<evidence type="ECO:0000313" key="1">
    <source>
        <dbReference type="EMBL" id="EWY86032.1"/>
    </source>
</evidence>
<accession>W9HUM1</accession>
<sequence>MLILIPVYDSGHFIMAVSDTGSFLVDCRDAFLVRGGLMRIEQSVGGRRVQSFSQLA</sequence>
<name>W9HUM1_FUSOX</name>
<dbReference type="HOGENOM" id="CLU_3014169_0_0_1"/>
<gene>
    <name evidence="1" type="ORF">FOYG_10694</name>
</gene>